<keyword evidence="3" id="KW-0862">Zinc</keyword>
<proteinExistence type="inferred from homology"/>
<dbReference type="Gene3D" id="1.25.40.880">
    <property type="entry name" value="Alkyl sulfatase, dimerisation domain"/>
    <property type="match status" value="1"/>
</dbReference>
<dbReference type="SUPFAM" id="SSF55718">
    <property type="entry name" value="SCP-like"/>
    <property type="match status" value="1"/>
</dbReference>
<dbReference type="Proteomes" id="UP000251800">
    <property type="component" value="Unassembled WGS sequence"/>
</dbReference>
<dbReference type="PANTHER" id="PTHR43223:SF1">
    <property type="entry name" value="ALKYL_ARYL-SULFATASE BDS1"/>
    <property type="match status" value="1"/>
</dbReference>
<accession>A0A363UPV3</accession>
<dbReference type="InterPro" id="IPR001279">
    <property type="entry name" value="Metallo-B-lactamas"/>
</dbReference>
<dbReference type="Pfam" id="PF00753">
    <property type="entry name" value="Lactamase_B"/>
    <property type="match status" value="1"/>
</dbReference>
<name>A0A363UPV3_9GAMM</name>
<dbReference type="InterPro" id="IPR029229">
    <property type="entry name" value="Alkyl_sulf_C"/>
</dbReference>
<dbReference type="Pfam" id="PF14863">
    <property type="entry name" value="Alkyl_sulf_dimr"/>
    <property type="match status" value="1"/>
</dbReference>
<dbReference type="GO" id="GO:0046983">
    <property type="term" value="F:protein dimerization activity"/>
    <property type="evidence" value="ECO:0007669"/>
    <property type="project" value="InterPro"/>
</dbReference>
<dbReference type="InterPro" id="IPR029228">
    <property type="entry name" value="Alkyl_sulf_dimr"/>
</dbReference>
<gene>
    <name evidence="6" type="ORF">DEH80_02130</name>
</gene>
<evidence type="ECO:0000313" key="6">
    <source>
        <dbReference type="EMBL" id="PWN57511.1"/>
    </source>
</evidence>
<reference evidence="6 7" key="1">
    <citation type="submission" date="2018-05" db="EMBL/GenBank/DDBJ databases">
        <title>Abyssibacter profundi OUC007T gen. nov., sp. nov, a marine bacterium isolated from seawater of the Mariana Trench.</title>
        <authorList>
            <person name="Zhou S."/>
        </authorList>
    </citation>
    <scope>NUCLEOTIDE SEQUENCE [LARGE SCALE GENOMIC DNA]</scope>
    <source>
        <strain evidence="6 7">OUC007</strain>
    </source>
</reference>
<dbReference type="GO" id="GO:0018909">
    <property type="term" value="P:dodecyl sulfate metabolic process"/>
    <property type="evidence" value="ECO:0007669"/>
    <property type="project" value="InterPro"/>
</dbReference>
<evidence type="ECO:0000256" key="1">
    <source>
        <dbReference type="ARBA" id="ARBA00022723"/>
    </source>
</evidence>
<dbReference type="InterPro" id="IPR052195">
    <property type="entry name" value="Bact_Alkyl/Aryl-Sulfatase"/>
</dbReference>
<organism evidence="6 7">
    <name type="scientific">Abyssibacter profundi</name>
    <dbReference type="NCBI Taxonomy" id="2182787"/>
    <lineage>
        <taxon>Bacteria</taxon>
        <taxon>Pseudomonadati</taxon>
        <taxon>Pseudomonadota</taxon>
        <taxon>Gammaproteobacteria</taxon>
        <taxon>Chromatiales</taxon>
        <taxon>Oceanococcaceae</taxon>
        <taxon>Abyssibacter</taxon>
    </lineage>
</organism>
<dbReference type="SMART" id="SM00849">
    <property type="entry name" value="Lactamase_B"/>
    <property type="match status" value="1"/>
</dbReference>
<evidence type="ECO:0000256" key="3">
    <source>
        <dbReference type="ARBA" id="ARBA00022833"/>
    </source>
</evidence>
<dbReference type="PANTHER" id="PTHR43223">
    <property type="entry name" value="ALKYL/ARYL-SULFATASE"/>
    <property type="match status" value="1"/>
</dbReference>
<dbReference type="Gene3D" id="3.30.1050.10">
    <property type="entry name" value="SCP2 sterol-binding domain"/>
    <property type="match status" value="1"/>
</dbReference>
<feature type="domain" description="Metallo-beta-lactamase" evidence="5">
    <location>
        <begin position="81"/>
        <end position="300"/>
    </location>
</feature>
<dbReference type="CDD" id="cd07710">
    <property type="entry name" value="arylsulfatase_Sdsa1-like_MBL-fold"/>
    <property type="match status" value="1"/>
</dbReference>
<evidence type="ECO:0000259" key="5">
    <source>
        <dbReference type="SMART" id="SM00849"/>
    </source>
</evidence>
<protein>
    <submittedName>
        <fullName evidence="6">Alkyl/aryl-sulfatase</fullName>
    </submittedName>
</protein>
<keyword evidence="7" id="KW-1185">Reference proteome</keyword>
<dbReference type="GO" id="GO:0046872">
    <property type="term" value="F:metal ion binding"/>
    <property type="evidence" value="ECO:0007669"/>
    <property type="project" value="UniProtKB-KW"/>
</dbReference>
<keyword evidence="1" id="KW-0479">Metal-binding</keyword>
<evidence type="ECO:0000256" key="4">
    <source>
        <dbReference type="ARBA" id="ARBA00033751"/>
    </source>
</evidence>
<sequence>MPEDHLDGMDAARRGLIAEADDLVVKREDGRSIWDLPAYDFVDGEAPDSVHPGLWRQTRMHTIAGLFEVQPGIYQLRGFDLANMTLIRGDQGWIVIDPLTNAQTTAAAWDFAMAQLEPGPITAVLITHSHVDHFGGVEALVEFMAEGAPIVAPEGFMEEATSENVLAGPAMQRRAGFMYGRNLPRSPRGHIDTGLGKSPAFNGQIGIRQPTLIIDTTGQTEIFDGVRFEFQNAPGSEAPAEFTAYLAEQKAFIGAELASRTLHNLYTLRGAKVRDALAWARYIEEARLRFAEAEVFVGSHHWPVWGRDTVQTFLKEQRDTYKYIHDQTLRLANNGLTPREIAEELELPASLRRGYHNRGYYGTVRHNSRAVYQRYFGWFDGNPANLNRLPPSEVGQRYVRLAGGPDALLDAAKAGFEAADYRWVAELLSHLVFAGEASGEARGLLARTYDQLGYQAESGPWRDFYLTAAYELRHGMPEQVMNLPDAAGLLSHIEIPTLLDSMAARLNGPKAEEVELRLALAFPDLDERYLLWIENAVLHHRPLDSGGEVDVSLTISHPLFVRVLSKQASLGDLLGGDELDVSGSRLKLLKFFSLLDTPDGTFAIVEP</sequence>
<dbReference type="Gene3D" id="3.60.15.30">
    <property type="entry name" value="Metallo-beta-lactamase domain"/>
    <property type="match status" value="1"/>
</dbReference>
<evidence type="ECO:0000313" key="7">
    <source>
        <dbReference type="Proteomes" id="UP000251800"/>
    </source>
</evidence>
<dbReference type="InterPro" id="IPR044097">
    <property type="entry name" value="Bds1/SdsA1_MBL-fold"/>
</dbReference>
<dbReference type="EMBL" id="QEQK01000002">
    <property type="protein sequence ID" value="PWN57511.1"/>
    <property type="molecule type" value="Genomic_DNA"/>
</dbReference>
<dbReference type="Pfam" id="PF14864">
    <property type="entry name" value="Alkyl_sulf_C"/>
    <property type="match status" value="1"/>
</dbReference>
<comment type="similarity">
    <text evidence="4">Belongs to the metallo-beta-lactamase superfamily. Type III sulfatase family.</text>
</comment>
<evidence type="ECO:0000256" key="2">
    <source>
        <dbReference type="ARBA" id="ARBA00022801"/>
    </source>
</evidence>
<dbReference type="SUPFAM" id="SSF56281">
    <property type="entry name" value="Metallo-hydrolase/oxidoreductase"/>
    <property type="match status" value="1"/>
</dbReference>
<dbReference type="InterPro" id="IPR036527">
    <property type="entry name" value="SCP2_sterol-bd_dom_sf"/>
</dbReference>
<dbReference type="OrthoDB" id="9815874at2"/>
<keyword evidence="2" id="KW-0378">Hydrolase</keyword>
<comment type="caution">
    <text evidence="6">The sequence shown here is derived from an EMBL/GenBank/DDBJ whole genome shotgun (WGS) entry which is preliminary data.</text>
</comment>
<dbReference type="InterPro" id="IPR038536">
    <property type="entry name" value="Alkyl/aryl-sulf_dimr_sf"/>
</dbReference>
<dbReference type="GO" id="GO:0018741">
    <property type="term" value="F:linear primary-alkylsulfatase activity"/>
    <property type="evidence" value="ECO:0007669"/>
    <property type="project" value="InterPro"/>
</dbReference>
<dbReference type="InterPro" id="IPR036866">
    <property type="entry name" value="RibonucZ/Hydroxyglut_hydro"/>
</dbReference>
<dbReference type="AlphaFoldDB" id="A0A363UPV3"/>